<dbReference type="AlphaFoldDB" id="A0A1Z8JID8"/>
<dbReference type="PANTHER" id="PTHR46203:SF1">
    <property type="entry name" value="MITOCHONDRIAL TRANSLATION RELEASE FACTOR IN RESCUE"/>
    <property type="match status" value="1"/>
</dbReference>
<keyword evidence="3" id="KW-0809">Transit peptide</keyword>
<comment type="subcellular location">
    <subcellularLocation>
        <location evidence="1">Mitochondrion</location>
    </subcellularLocation>
</comment>
<dbReference type="InterPro" id="IPR000352">
    <property type="entry name" value="Pep_chain_release_fac_I"/>
</dbReference>
<evidence type="ECO:0000313" key="7">
    <source>
        <dbReference type="EMBL" id="OUT20356.1"/>
    </source>
</evidence>
<name>A0A1Z8JID8_PICKU</name>
<feature type="domain" description="Prokaryotic-type class I peptide chain release factors" evidence="6">
    <location>
        <begin position="65"/>
        <end position="161"/>
    </location>
</feature>
<comment type="similarity">
    <text evidence="2">Belongs to the prokaryotic/mitochondrial release factor family.</text>
</comment>
<comment type="caution">
    <text evidence="7">The sequence shown here is derived from an EMBL/GenBank/DDBJ whole genome shotgun (WGS) entry which is preliminary data.</text>
</comment>
<dbReference type="Proteomes" id="UP000195871">
    <property type="component" value="Unassembled WGS sequence"/>
</dbReference>
<dbReference type="Gene3D" id="3.30.160.20">
    <property type="match status" value="1"/>
</dbReference>
<keyword evidence="4" id="KW-0496">Mitochondrion</keyword>
<accession>A0A1Z8JID8</accession>
<feature type="compositionally biased region" description="Basic and acidic residues" evidence="5">
    <location>
        <begin position="163"/>
        <end position="173"/>
    </location>
</feature>
<organism evidence="7 8">
    <name type="scientific">Pichia kudriavzevii</name>
    <name type="common">Yeast</name>
    <name type="synonym">Issatchenkia orientalis</name>
    <dbReference type="NCBI Taxonomy" id="4909"/>
    <lineage>
        <taxon>Eukaryota</taxon>
        <taxon>Fungi</taxon>
        <taxon>Dikarya</taxon>
        <taxon>Ascomycota</taxon>
        <taxon>Saccharomycotina</taxon>
        <taxon>Pichiomycetes</taxon>
        <taxon>Pichiales</taxon>
        <taxon>Pichiaceae</taxon>
        <taxon>Pichia</taxon>
    </lineage>
</organism>
<evidence type="ECO:0000256" key="1">
    <source>
        <dbReference type="ARBA" id="ARBA00004173"/>
    </source>
</evidence>
<evidence type="ECO:0000313" key="8">
    <source>
        <dbReference type="Proteomes" id="UP000195871"/>
    </source>
</evidence>
<feature type="region of interest" description="Disordered" evidence="5">
    <location>
        <begin position="153"/>
        <end position="173"/>
    </location>
</feature>
<dbReference type="GO" id="GO:0032543">
    <property type="term" value="P:mitochondrial translation"/>
    <property type="evidence" value="ECO:0007669"/>
    <property type="project" value="UniProtKB-ARBA"/>
</dbReference>
<proteinExistence type="inferred from homology"/>
<evidence type="ECO:0000256" key="5">
    <source>
        <dbReference type="SAM" id="MobiDB-lite"/>
    </source>
</evidence>
<dbReference type="GO" id="GO:0005739">
    <property type="term" value="C:mitochondrion"/>
    <property type="evidence" value="ECO:0007669"/>
    <property type="project" value="UniProtKB-SubCell"/>
</dbReference>
<dbReference type="FunFam" id="3.30.160.20:FF:000065">
    <property type="entry name" value="Peptidyl-tRNA hydrolase domain protein"/>
    <property type="match status" value="1"/>
</dbReference>
<evidence type="ECO:0000259" key="6">
    <source>
        <dbReference type="Pfam" id="PF00472"/>
    </source>
</evidence>
<dbReference type="PANTHER" id="PTHR46203">
    <property type="entry name" value="PROBABLE PEPTIDE CHAIN RELEASE FACTOR C12ORF65"/>
    <property type="match status" value="1"/>
</dbReference>
<evidence type="ECO:0000256" key="4">
    <source>
        <dbReference type="ARBA" id="ARBA00023128"/>
    </source>
</evidence>
<evidence type="ECO:0000256" key="2">
    <source>
        <dbReference type="ARBA" id="ARBA00010835"/>
    </source>
</evidence>
<dbReference type="EMBL" id="NHMM01000008">
    <property type="protein sequence ID" value="OUT20356.1"/>
    <property type="molecule type" value="Genomic_DNA"/>
</dbReference>
<dbReference type="InterPro" id="IPR045853">
    <property type="entry name" value="Pep_chain_release_fac_I_sf"/>
</dbReference>
<sequence>MLLFKHSKQLIRSCVHVPRYFTSCLPRWDDSKIVVERPGTASPLKELQRLNISIPKANKMPSRPTISESDIEEKFIKGGSGKGGQKINKTNSKVQLTHIPTGIVVTSQATRSREQNRKIGRQILASKIEDMEKGVLSRNQIVIARKQMVKQRAKRKSKAKYAKLAEDKKKKEGDVKVEETEEGVVVIVEDVVNDNNGCNSKQ</sequence>
<dbReference type="Pfam" id="PF00472">
    <property type="entry name" value="RF-1"/>
    <property type="match status" value="1"/>
</dbReference>
<protein>
    <recommendedName>
        <fullName evidence="6">Prokaryotic-type class I peptide chain release factors domain-containing protein</fullName>
    </recommendedName>
</protein>
<gene>
    <name evidence="7" type="ORF">CAS74_004603</name>
</gene>
<reference evidence="7 8" key="1">
    <citation type="submission" date="2017-05" db="EMBL/GenBank/DDBJ databases">
        <title>The Genome Sequence of Candida krusei Ckrusei653.</title>
        <authorList>
            <person name="Cuomo C."/>
            <person name="Forche A."/>
            <person name="Young S."/>
            <person name="Abouelleil A."/>
            <person name="Cao P."/>
            <person name="Chapman S."/>
            <person name="Cusick C."/>
            <person name="Shea T."/>
            <person name="Nusbaum C."/>
            <person name="Birren B."/>
        </authorList>
    </citation>
    <scope>NUCLEOTIDE SEQUENCE [LARGE SCALE GENOMIC DNA]</scope>
    <source>
        <strain evidence="7 8">Ckrusei653</strain>
    </source>
</reference>
<dbReference type="GO" id="GO:0003747">
    <property type="term" value="F:translation release factor activity"/>
    <property type="evidence" value="ECO:0007669"/>
    <property type="project" value="InterPro"/>
</dbReference>
<dbReference type="InterPro" id="IPR052405">
    <property type="entry name" value="Mito_Transl_Release_Factor"/>
</dbReference>
<dbReference type="VEuPathDB" id="FungiDB:C5L36_0B11550"/>
<evidence type="ECO:0000256" key="3">
    <source>
        <dbReference type="ARBA" id="ARBA00022946"/>
    </source>
</evidence>
<dbReference type="SUPFAM" id="SSF75620">
    <property type="entry name" value="Release factor"/>
    <property type="match status" value="1"/>
</dbReference>